<evidence type="ECO:0000313" key="1">
    <source>
        <dbReference type="EMBL" id="WNL49681.1"/>
    </source>
</evidence>
<accession>A0AA96IY01</accession>
<reference evidence="1" key="1">
    <citation type="submission" date="2023-07" db="EMBL/GenBank/DDBJ databases">
        <authorList>
            <person name="Xia Y."/>
        </authorList>
    </citation>
    <scope>NUCLEOTIDE SEQUENCE</scope>
    <source>
        <strain evidence="1">F</strain>
    </source>
</reference>
<dbReference type="EMBL" id="OR343188">
    <property type="protein sequence ID" value="WNL49681.1"/>
    <property type="molecule type" value="Genomic_DNA"/>
</dbReference>
<sequence>MFFVRRFERNPLYVPDEILHDEEINDNMPSLISDGEMESEEFLQSDTLLEIRDQIYGGFDHDGAFNVLCSCCAVYNGQKNVVVLVKGNTSTEVESFKDFSKFESSAWF</sequence>
<organism evidence="1">
    <name type="scientific">Marseillevirus sp</name>
    <dbReference type="NCBI Taxonomy" id="2809551"/>
    <lineage>
        <taxon>Viruses</taxon>
        <taxon>Varidnaviria</taxon>
        <taxon>Bamfordvirae</taxon>
        <taxon>Nucleocytoviricota</taxon>
        <taxon>Megaviricetes</taxon>
        <taxon>Pimascovirales</taxon>
        <taxon>Pimascovirales incertae sedis</taxon>
        <taxon>Marseilleviridae</taxon>
        <taxon>Marseillevirus</taxon>
    </lineage>
</organism>
<gene>
    <name evidence="1" type="ORF">MarFTMF_165</name>
</gene>
<name>A0AA96IY01_9VIRU</name>
<proteinExistence type="predicted"/>
<protein>
    <submittedName>
        <fullName evidence="1">Uncharacterized protein</fullName>
    </submittedName>
</protein>